<feature type="domain" description="N-acetyltransferase" evidence="1">
    <location>
        <begin position="9"/>
        <end position="161"/>
    </location>
</feature>
<dbReference type="GO" id="GO:0016747">
    <property type="term" value="F:acyltransferase activity, transferring groups other than amino-acyl groups"/>
    <property type="evidence" value="ECO:0007669"/>
    <property type="project" value="InterPro"/>
</dbReference>
<sequence length="179" mass="20030">MERYSDHDITLRPLDISDADDFFRWYSDEKVSKFCSWNAFTSKEAAIDYVATTVVPHPWQKAICVSGRAVGSVSVTPFYGSDRCRAELGYVVGSDYWGKGIATAAVKAAANDVFSEWGHLERLEAVADLENTASQRVLEKAGFRREGVLRKYYLLKGRPRDAVIFSLLSTDPQVNYGIS</sequence>
<gene>
    <name evidence="2" type="ORF">PHJA_000548900</name>
</gene>
<proteinExistence type="predicted"/>
<dbReference type="OrthoDB" id="630895at2759"/>
<dbReference type="InterPro" id="IPR016181">
    <property type="entry name" value="Acyl_CoA_acyltransferase"/>
</dbReference>
<accession>A0A830BIZ0</accession>
<evidence type="ECO:0000259" key="1">
    <source>
        <dbReference type="PROSITE" id="PS51186"/>
    </source>
</evidence>
<dbReference type="Gene3D" id="3.40.630.30">
    <property type="match status" value="1"/>
</dbReference>
<evidence type="ECO:0000313" key="3">
    <source>
        <dbReference type="Proteomes" id="UP000653305"/>
    </source>
</evidence>
<keyword evidence="3" id="KW-1185">Reference proteome</keyword>
<dbReference type="SUPFAM" id="SSF55729">
    <property type="entry name" value="Acyl-CoA N-acyltransferases (Nat)"/>
    <property type="match status" value="1"/>
</dbReference>
<keyword evidence="2" id="KW-0808">Transferase</keyword>
<dbReference type="PANTHER" id="PTHR46067:SF26">
    <property type="entry name" value="N-ACETYLTRANSFERASE DOMAIN-CONTAINING PROTEIN"/>
    <property type="match status" value="1"/>
</dbReference>
<organism evidence="2 3">
    <name type="scientific">Phtheirospermum japonicum</name>
    <dbReference type="NCBI Taxonomy" id="374723"/>
    <lineage>
        <taxon>Eukaryota</taxon>
        <taxon>Viridiplantae</taxon>
        <taxon>Streptophyta</taxon>
        <taxon>Embryophyta</taxon>
        <taxon>Tracheophyta</taxon>
        <taxon>Spermatophyta</taxon>
        <taxon>Magnoliopsida</taxon>
        <taxon>eudicotyledons</taxon>
        <taxon>Gunneridae</taxon>
        <taxon>Pentapetalae</taxon>
        <taxon>asterids</taxon>
        <taxon>lamiids</taxon>
        <taxon>Lamiales</taxon>
        <taxon>Orobanchaceae</taxon>
        <taxon>Orobanchaceae incertae sedis</taxon>
        <taxon>Phtheirospermum</taxon>
    </lineage>
</organism>
<dbReference type="Proteomes" id="UP000653305">
    <property type="component" value="Unassembled WGS sequence"/>
</dbReference>
<dbReference type="Pfam" id="PF13302">
    <property type="entry name" value="Acetyltransf_3"/>
    <property type="match status" value="1"/>
</dbReference>
<dbReference type="PANTHER" id="PTHR46067">
    <property type="entry name" value="ACYL-COA N-ACYLTRANSFERASES (NAT) SUPERFAMILY PROTEIN"/>
    <property type="match status" value="1"/>
</dbReference>
<dbReference type="InterPro" id="IPR000182">
    <property type="entry name" value="GNAT_dom"/>
</dbReference>
<dbReference type="PROSITE" id="PS51186">
    <property type="entry name" value="GNAT"/>
    <property type="match status" value="1"/>
</dbReference>
<dbReference type="AlphaFoldDB" id="A0A830BIZ0"/>
<evidence type="ECO:0000313" key="2">
    <source>
        <dbReference type="EMBL" id="GFP84053.1"/>
    </source>
</evidence>
<protein>
    <submittedName>
        <fullName evidence="2">Uncharacterized n-acetyltransferase p20</fullName>
    </submittedName>
</protein>
<reference evidence="2" key="1">
    <citation type="submission" date="2020-07" db="EMBL/GenBank/DDBJ databases">
        <title>Ethylene signaling mediates host invasion by parasitic plants.</title>
        <authorList>
            <person name="Yoshida S."/>
        </authorList>
    </citation>
    <scope>NUCLEOTIDE SEQUENCE</scope>
    <source>
        <strain evidence="2">Okayama</strain>
    </source>
</reference>
<dbReference type="EMBL" id="BMAC01000076">
    <property type="protein sequence ID" value="GFP84053.1"/>
    <property type="molecule type" value="Genomic_DNA"/>
</dbReference>
<name>A0A830BIZ0_9LAMI</name>
<comment type="caution">
    <text evidence="2">The sequence shown here is derived from an EMBL/GenBank/DDBJ whole genome shotgun (WGS) entry which is preliminary data.</text>
</comment>